<dbReference type="NCBIfam" id="TIGR02081">
    <property type="entry name" value="metW"/>
    <property type="match status" value="1"/>
</dbReference>
<dbReference type="Proteomes" id="UP000807785">
    <property type="component" value="Unassembled WGS sequence"/>
</dbReference>
<protein>
    <submittedName>
        <fullName evidence="1">Methionine biosynthesis protein MetW</fullName>
    </submittedName>
</protein>
<dbReference type="InterPro" id="IPR010743">
    <property type="entry name" value="Methionine_synth_MetW"/>
</dbReference>
<proteinExistence type="predicted"/>
<dbReference type="CDD" id="cd02440">
    <property type="entry name" value="AdoMet_MTases"/>
    <property type="match status" value="1"/>
</dbReference>
<organism evidence="1 2">
    <name type="scientific">Candidatus Methylophosphatis roskildensis</name>
    <dbReference type="NCBI Taxonomy" id="2899263"/>
    <lineage>
        <taxon>Bacteria</taxon>
        <taxon>Pseudomonadati</taxon>
        <taxon>Pseudomonadota</taxon>
        <taxon>Betaproteobacteria</taxon>
        <taxon>Nitrosomonadales</taxon>
        <taxon>Sterolibacteriaceae</taxon>
        <taxon>Candidatus Methylophosphatis</taxon>
    </lineage>
</organism>
<gene>
    <name evidence="1" type="primary">metW</name>
    <name evidence="1" type="ORF">IPH26_03445</name>
</gene>
<accession>A0A9D7HST5</accession>
<evidence type="ECO:0000313" key="1">
    <source>
        <dbReference type="EMBL" id="MBK6972040.1"/>
    </source>
</evidence>
<sequence>MLAADRLDYQVIASWVPQDARVLDLGCGDGELLAHLRETRGAVGYGVENDPDRVLGCVRNGISVLQIDLEQGLYGFRDASFDVVVMSDALQALHRTEKVLREMLRVGAEAILSFPNFAYWKHRRAIMEGHMPVSDRLPFQWYDTPNVRFFTIVDFDALCEKLGLRVRERLVLDDQGRPVEEEPNFLGSFALYRLGRDS</sequence>
<comment type="caution">
    <text evidence="1">The sequence shown here is derived from an EMBL/GenBank/DDBJ whole genome shotgun (WGS) entry which is preliminary data.</text>
</comment>
<dbReference type="AlphaFoldDB" id="A0A9D7HST5"/>
<dbReference type="Gene3D" id="3.40.50.150">
    <property type="entry name" value="Vaccinia Virus protein VP39"/>
    <property type="match status" value="1"/>
</dbReference>
<evidence type="ECO:0000313" key="2">
    <source>
        <dbReference type="Proteomes" id="UP000807785"/>
    </source>
</evidence>
<dbReference type="SUPFAM" id="SSF53335">
    <property type="entry name" value="S-adenosyl-L-methionine-dependent methyltransferases"/>
    <property type="match status" value="1"/>
</dbReference>
<dbReference type="EMBL" id="JADJEV010000001">
    <property type="protein sequence ID" value="MBK6972040.1"/>
    <property type="molecule type" value="Genomic_DNA"/>
</dbReference>
<dbReference type="Pfam" id="PF07021">
    <property type="entry name" value="MetW"/>
    <property type="match status" value="1"/>
</dbReference>
<reference evidence="1" key="1">
    <citation type="submission" date="2020-10" db="EMBL/GenBank/DDBJ databases">
        <title>Connecting structure to function with the recovery of over 1000 high-quality activated sludge metagenome-assembled genomes encoding full-length rRNA genes using long-read sequencing.</title>
        <authorList>
            <person name="Singleton C.M."/>
            <person name="Petriglieri F."/>
            <person name="Kristensen J.M."/>
            <person name="Kirkegaard R.H."/>
            <person name="Michaelsen T.Y."/>
            <person name="Andersen M.H."/>
            <person name="Karst S.M."/>
            <person name="Dueholm M.S."/>
            <person name="Nielsen P.H."/>
            <person name="Albertsen M."/>
        </authorList>
    </citation>
    <scope>NUCLEOTIDE SEQUENCE</scope>
    <source>
        <strain evidence="1">Bjer_18-Q3-R1-45_BAT3C.347</strain>
    </source>
</reference>
<name>A0A9D7HST5_9PROT</name>
<dbReference type="InterPro" id="IPR029063">
    <property type="entry name" value="SAM-dependent_MTases_sf"/>
</dbReference>